<dbReference type="RefSeq" id="WP_106254742.1">
    <property type="nucleotide sequence ID" value="NZ_CAWNSW010000073.1"/>
</dbReference>
<feature type="coiled-coil region" evidence="8">
    <location>
        <begin position="390"/>
        <end position="427"/>
    </location>
</feature>
<proteinExistence type="inferred from homology"/>
<keyword evidence="6" id="KW-0902">Two-component regulatory system</keyword>
<dbReference type="InterPro" id="IPR003594">
    <property type="entry name" value="HATPase_dom"/>
</dbReference>
<dbReference type="InterPro" id="IPR005467">
    <property type="entry name" value="His_kinase_dom"/>
</dbReference>
<dbReference type="Gene3D" id="1.10.287.130">
    <property type="match status" value="1"/>
</dbReference>
<evidence type="ECO:0000259" key="11">
    <source>
        <dbReference type="PROSITE" id="PS50924"/>
    </source>
</evidence>
<keyword evidence="7" id="KW-0472">Membrane</keyword>
<dbReference type="InterPro" id="IPR016132">
    <property type="entry name" value="Phyto_chromo_attachment"/>
</dbReference>
<dbReference type="EMBL" id="PVWK01000014">
    <property type="protein sequence ID" value="PSB34367.1"/>
    <property type="molecule type" value="Genomic_DNA"/>
</dbReference>
<dbReference type="SUPFAM" id="SSF55781">
    <property type="entry name" value="GAF domain-like"/>
    <property type="match status" value="1"/>
</dbReference>
<feature type="domain" description="MHYT" evidence="11">
    <location>
        <begin position="9"/>
        <end position="203"/>
    </location>
</feature>
<dbReference type="Proteomes" id="UP000239576">
    <property type="component" value="Unassembled WGS sequence"/>
</dbReference>
<protein>
    <recommendedName>
        <fullName evidence="3">histidine kinase</fullName>
        <ecNumber evidence="3">2.7.13.3</ecNumber>
    </recommendedName>
</protein>
<comment type="similarity">
    <text evidence="2">In the N-terminal section; belongs to the phytochrome family.</text>
</comment>
<evidence type="ECO:0000313" key="13">
    <source>
        <dbReference type="Proteomes" id="UP000239576"/>
    </source>
</evidence>
<feature type="domain" description="Histidine kinase" evidence="10">
    <location>
        <begin position="632"/>
        <end position="890"/>
    </location>
</feature>
<dbReference type="PROSITE" id="PS50109">
    <property type="entry name" value="HIS_KIN"/>
    <property type="match status" value="1"/>
</dbReference>
<gene>
    <name evidence="12" type="ORF">C7B82_02560</name>
</gene>
<dbReference type="InterPro" id="IPR029016">
    <property type="entry name" value="GAF-like_dom_sf"/>
</dbReference>
<dbReference type="PRINTS" id="PR00344">
    <property type="entry name" value="BCTRLSENSOR"/>
</dbReference>
<dbReference type="GO" id="GO:0000155">
    <property type="term" value="F:phosphorelay sensor kinase activity"/>
    <property type="evidence" value="ECO:0007669"/>
    <property type="project" value="InterPro"/>
</dbReference>
<reference evidence="12 13" key="2">
    <citation type="submission" date="2018-03" db="EMBL/GenBank/DDBJ databases">
        <title>The ancient ancestry and fast evolution of plastids.</title>
        <authorList>
            <person name="Moore K.R."/>
            <person name="Magnabosco C."/>
            <person name="Momper L."/>
            <person name="Gold D.A."/>
            <person name="Bosak T."/>
            <person name="Fournier G.P."/>
        </authorList>
    </citation>
    <scope>NUCLEOTIDE SEQUENCE [LARGE SCALE GENOMIC DNA]</scope>
    <source>
        <strain evidence="12 13">ULC18</strain>
    </source>
</reference>
<dbReference type="InterPro" id="IPR004358">
    <property type="entry name" value="Sig_transdc_His_kin-like_C"/>
</dbReference>
<dbReference type="PROSITE" id="PS50924">
    <property type="entry name" value="MHYT"/>
    <property type="match status" value="1"/>
</dbReference>
<accession>A0A2T1ENP0</accession>
<keyword evidence="5" id="KW-0808">Transferase</keyword>
<dbReference type="GO" id="GO:0016020">
    <property type="term" value="C:membrane"/>
    <property type="evidence" value="ECO:0007669"/>
    <property type="project" value="UniProtKB-UniRule"/>
</dbReference>
<feature type="transmembrane region" description="Helical" evidence="7">
    <location>
        <begin position="220"/>
        <end position="244"/>
    </location>
</feature>
<feature type="coiled-coil region" evidence="8">
    <location>
        <begin position="572"/>
        <end position="623"/>
    </location>
</feature>
<dbReference type="SMART" id="SM00065">
    <property type="entry name" value="GAF"/>
    <property type="match status" value="1"/>
</dbReference>
<dbReference type="CDD" id="cd00082">
    <property type="entry name" value="HisKA"/>
    <property type="match status" value="1"/>
</dbReference>
<feature type="transmembrane region" description="Helical" evidence="7">
    <location>
        <begin position="44"/>
        <end position="67"/>
    </location>
</feature>
<evidence type="ECO:0000256" key="6">
    <source>
        <dbReference type="ARBA" id="ARBA00023012"/>
    </source>
</evidence>
<dbReference type="SUPFAM" id="SSF47384">
    <property type="entry name" value="Homodimeric domain of signal transducing histidine kinase"/>
    <property type="match status" value="1"/>
</dbReference>
<evidence type="ECO:0000256" key="8">
    <source>
        <dbReference type="SAM" id="Coils"/>
    </source>
</evidence>
<evidence type="ECO:0000256" key="7">
    <source>
        <dbReference type="PROSITE-ProRule" id="PRU00244"/>
    </source>
</evidence>
<dbReference type="Gene3D" id="3.30.450.20">
    <property type="entry name" value="PAS domain"/>
    <property type="match status" value="1"/>
</dbReference>
<dbReference type="Pfam" id="PF01590">
    <property type="entry name" value="GAF"/>
    <property type="match status" value="1"/>
</dbReference>
<dbReference type="InterPro" id="IPR035965">
    <property type="entry name" value="PAS-like_dom_sf"/>
</dbReference>
<dbReference type="Gene3D" id="3.30.565.10">
    <property type="entry name" value="Histidine kinase-like ATPase, C-terminal domain"/>
    <property type="match status" value="1"/>
</dbReference>
<sequence>MTYPLATGYNLQLVIVSVAIAVLASYTALDLAGRVNATQNRAQMGWLISGAAAMGTGIWSMHFIGMLAFRLPVLVHYDFLTVLVSVLPAMIASGLALFLVSRPTLGWLRLLEGSVFMGLGIASMHYLGMAAMRTSAVMHYDPQIVARSILIAIAVSFAGLFLVFQLREETTPHQTWKKLLAAIMMGTAIPTMHYTGMAAACFIPMPNAVLESDLQPPENIIPLAAAVVIGTLIILGLALLAAFFDRRLSAQVIYAQALQESQKSLKAILEGIQVGVLVLGDDAQVQAANHAVLDLLHLSNTAELQQLWDRTVTNNLDSSSPDHSEDQLLQSLQPVLQQIAARQSVQNTVVYSAAPTHQESTALLVNAVPLHRSDTSLTQMICTFSEITDLKRTENCLKESEAKFRDLATQEELLNRLSNQIRQSLDLPTILQTAVCEVRNFFATDRAVIYRFDANWHGQVILEDVAEPWFPTLGEAADDCFPRECLERYRDGRIKAINNILEAGLDSNHLQFLQRLRVQANLIVPIMVCDQLWGLLIVHQCSHPRVWKEEEGNLLNRLAIQLGIAIQQSDLYSQAEQSALQAQAQAQQLRESEALLKQQAQALQQTLQELQTLQIQLVQSEKMSSLGQLVAGVAHEINNPVNFIHGNLKHVQDYAQDLLSFVALYQKHYPKPIAEIQAKADEIDLQFLQQDLDKTLASMKIGTDRIRQIVLSLRNFSRMDEAAFKAVDIHEGIDSTLMILQHRLKARSDRPTIEVMRDYAKLPLVECYPGQLNQVLMNLLTNAIDALEDADATRTFQDIKDHPSQITIRTCMIDHQWVEIAIADNGSGISEKVKERIFDPFFTTKLIGKGTGMGLSISYQIIAEKHGGKLECFSTPHHGTEFVIQIPIQQQAFRSV</sequence>
<dbReference type="PANTHER" id="PTHR43065:SF50">
    <property type="entry name" value="HISTIDINE KINASE"/>
    <property type="match status" value="1"/>
</dbReference>
<dbReference type="InterPro" id="IPR003661">
    <property type="entry name" value="HisK_dim/P_dom"/>
</dbReference>
<comment type="caution">
    <text evidence="12">The sequence shown here is derived from an EMBL/GenBank/DDBJ whole genome shotgun (WGS) entry which is preliminary data.</text>
</comment>
<feature type="transmembrane region" description="Helical" evidence="7">
    <location>
        <begin position="179"/>
        <end position="205"/>
    </location>
</feature>
<evidence type="ECO:0000313" key="12">
    <source>
        <dbReference type="EMBL" id="PSB34367.1"/>
    </source>
</evidence>
<feature type="transmembrane region" description="Helical" evidence="7">
    <location>
        <begin position="12"/>
        <end position="32"/>
    </location>
</feature>
<keyword evidence="7" id="KW-1133">Transmembrane helix</keyword>
<dbReference type="EC" id="2.7.13.3" evidence="3"/>
<keyword evidence="13" id="KW-1185">Reference proteome</keyword>
<dbReference type="SMART" id="SM00388">
    <property type="entry name" value="HisKA"/>
    <property type="match status" value="1"/>
</dbReference>
<keyword evidence="7" id="KW-0812">Transmembrane</keyword>
<dbReference type="InterPro" id="IPR036890">
    <property type="entry name" value="HATPase_C_sf"/>
</dbReference>
<comment type="catalytic activity">
    <reaction evidence="1">
        <text>ATP + protein L-histidine = ADP + protein N-phospho-L-histidine.</text>
        <dbReference type="EC" id="2.7.13.3"/>
    </reaction>
</comment>
<feature type="transmembrane region" description="Helical" evidence="7">
    <location>
        <begin position="113"/>
        <end position="132"/>
    </location>
</feature>
<reference evidence="13" key="1">
    <citation type="submission" date="2018-02" db="EMBL/GenBank/DDBJ databases">
        <authorList>
            <person name="Moore K."/>
            <person name="Momper L."/>
        </authorList>
    </citation>
    <scope>NUCLEOTIDE SEQUENCE [LARGE SCALE GENOMIC DNA]</scope>
    <source>
        <strain evidence="13">ULC18</strain>
    </source>
</reference>
<feature type="transmembrane region" description="Helical" evidence="7">
    <location>
        <begin position="79"/>
        <end position="101"/>
    </location>
</feature>
<dbReference type="OrthoDB" id="474548at2"/>
<dbReference type="Pfam" id="PF03707">
    <property type="entry name" value="MHYT"/>
    <property type="match status" value="4"/>
</dbReference>
<dbReference type="Gene3D" id="3.30.450.40">
    <property type="match status" value="1"/>
</dbReference>
<evidence type="ECO:0000256" key="3">
    <source>
        <dbReference type="ARBA" id="ARBA00012438"/>
    </source>
</evidence>
<dbReference type="Pfam" id="PF02518">
    <property type="entry name" value="HATPase_c"/>
    <property type="match status" value="1"/>
</dbReference>
<evidence type="ECO:0000256" key="4">
    <source>
        <dbReference type="ARBA" id="ARBA00022553"/>
    </source>
</evidence>
<keyword evidence="4" id="KW-0597">Phosphoprotein</keyword>
<evidence type="ECO:0000256" key="2">
    <source>
        <dbReference type="ARBA" id="ARBA00006402"/>
    </source>
</evidence>
<dbReference type="SUPFAM" id="SSF55785">
    <property type="entry name" value="PYP-like sensor domain (PAS domain)"/>
    <property type="match status" value="1"/>
</dbReference>
<evidence type="ECO:0000256" key="1">
    <source>
        <dbReference type="ARBA" id="ARBA00000085"/>
    </source>
</evidence>
<dbReference type="SMART" id="SM00387">
    <property type="entry name" value="HATPase_c"/>
    <property type="match status" value="1"/>
</dbReference>
<dbReference type="PANTHER" id="PTHR43065">
    <property type="entry name" value="SENSOR HISTIDINE KINASE"/>
    <property type="match status" value="1"/>
</dbReference>
<keyword evidence="8" id="KW-0175">Coiled coil</keyword>
<dbReference type="AlphaFoldDB" id="A0A2T1ENP0"/>
<evidence type="ECO:0000259" key="10">
    <source>
        <dbReference type="PROSITE" id="PS50109"/>
    </source>
</evidence>
<name>A0A2T1ENP0_9CYAN</name>
<evidence type="ECO:0000256" key="5">
    <source>
        <dbReference type="ARBA" id="ARBA00022777"/>
    </source>
</evidence>
<dbReference type="InterPro" id="IPR003018">
    <property type="entry name" value="GAF"/>
</dbReference>
<organism evidence="12 13">
    <name type="scientific">Stenomitos frigidus ULC18</name>
    <dbReference type="NCBI Taxonomy" id="2107698"/>
    <lineage>
        <taxon>Bacteria</taxon>
        <taxon>Bacillati</taxon>
        <taxon>Cyanobacteriota</taxon>
        <taxon>Cyanophyceae</taxon>
        <taxon>Leptolyngbyales</taxon>
        <taxon>Leptolyngbyaceae</taxon>
        <taxon>Stenomitos</taxon>
    </lineage>
</organism>
<dbReference type="InterPro" id="IPR036097">
    <property type="entry name" value="HisK_dim/P_sf"/>
</dbReference>
<dbReference type="PROSITE" id="PS50046">
    <property type="entry name" value="PHYTOCHROME_2"/>
    <property type="match status" value="1"/>
</dbReference>
<evidence type="ECO:0000259" key="9">
    <source>
        <dbReference type="PROSITE" id="PS50046"/>
    </source>
</evidence>
<dbReference type="SUPFAM" id="SSF55874">
    <property type="entry name" value="ATPase domain of HSP90 chaperone/DNA topoisomerase II/histidine kinase"/>
    <property type="match status" value="1"/>
</dbReference>
<keyword evidence="5" id="KW-0418">Kinase</keyword>
<dbReference type="InterPro" id="IPR005330">
    <property type="entry name" value="MHYT_dom"/>
</dbReference>
<feature type="domain" description="Phytochrome chromophore attachment site" evidence="9">
    <location>
        <begin position="426"/>
        <end position="561"/>
    </location>
</feature>
<feature type="transmembrane region" description="Helical" evidence="7">
    <location>
        <begin position="144"/>
        <end position="167"/>
    </location>
</feature>